<protein>
    <submittedName>
        <fullName evidence="1">Uncharacterized protein</fullName>
    </submittedName>
</protein>
<evidence type="ECO:0000313" key="2">
    <source>
        <dbReference type="Proteomes" id="UP000449004"/>
    </source>
</evidence>
<reference evidence="1 2" key="1">
    <citation type="submission" date="2019-10" db="EMBL/GenBank/DDBJ databases">
        <title>Halotolerant bacteria associated to Saharan-endemic halophytes Stipa tenacissima L. and Atriplex halimus L mitigate salt stress and promote growth of tomato plants.</title>
        <authorList>
            <person name="Dif G."/>
        </authorList>
    </citation>
    <scope>NUCLEOTIDE SEQUENCE [LARGE SCALE GENOMIC DNA]</scope>
    <source>
        <strain evidence="1 2">IS26</strain>
    </source>
</reference>
<sequence>MRKVDKYSIVKSLYKAIERADVEKVQRYISDARGISIVMETRLSNSRHPSRDVIPVALACEGYVKDPGHAEQFNQICQCLIDAGAGLGIEFNRMLSSDVGLQTPRGFLKGTGETLLMRYKDNLPPAVKQRMSEMEEEMKERYRFYKIGGADE</sequence>
<comment type="caution">
    <text evidence="1">The sequence shown here is derived from an EMBL/GenBank/DDBJ whole genome shotgun (WGS) entry which is preliminary data.</text>
</comment>
<dbReference type="RefSeq" id="WP_152154000.1">
    <property type="nucleotide sequence ID" value="NZ_WELC01000023.1"/>
</dbReference>
<name>A0A7V8CBX7_9GAMM</name>
<accession>A0A7V8CBX7</accession>
<dbReference type="AlphaFoldDB" id="A0A7V8CBX7"/>
<organism evidence="1 2">
    <name type="scientific">Stenotrophomonas rhizophila</name>
    <dbReference type="NCBI Taxonomy" id="216778"/>
    <lineage>
        <taxon>Bacteria</taxon>
        <taxon>Pseudomonadati</taxon>
        <taxon>Pseudomonadota</taxon>
        <taxon>Gammaproteobacteria</taxon>
        <taxon>Lysobacterales</taxon>
        <taxon>Lysobacteraceae</taxon>
        <taxon>Stenotrophomonas</taxon>
    </lineage>
</organism>
<dbReference type="EMBL" id="WELC01000023">
    <property type="protein sequence ID" value="KAB7628910.1"/>
    <property type="molecule type" value="Genomic_DNA"/>
</dbReference>
<evidence type="ECO:0000313" key="1">
    <source>
        <dbReference type="EMBL" id="KAB7628910.1"/>
    </source>
</evidence>
<dbReference type="Proteomes" id="UP000449004">
    <property type="component" value="Unassembled WGS sequence"/>
</dbReference>
<proteinExistence type="predicted"/>
<gene>
    <name evidence="1" type="ORF">F9K92_15815</name>
</gene>